<accession>A0A1G2DA97</accession>
<feature type="region of interest" description="Disordered" evidence="1">
    <location>
        <begin position="305"/>
        <end position="337"/>
    </location>
</feature>
<feature type="compositionally biased region" description="Basic and acidic residues" evidence="1">
    <location>
        <begin position="310"/>
        <end position="320"/>
    </location>
</feature>
<name>A0A1G2DA97_9BACT</name>
<dbReference type="AlphaFoldDB" id="A0A1G2DA97"/>
<gene>
    <name evidence="2" type="ORF">A3D65_01800</name>
</gene>
<comment type="caution">
    <text evidence="2">The sequence shown here is derived from an EMBL/GenBank/DDBJ whole genome shotgun (WGS) entry which is preliminary data.</text>
</comment>
<evidence type="ECO:0000313" key="2">
    <source>
        <dbReference type="EMBL" id="OGZ10547.1"/>
    </source>
</evidence>
<evidence type="ECO:0000256" key="1">
    <source>
        <dbReference type="SAM" id="MobiDB-lite"/>
    </source>
</evidence>
<organism evidence="2 3">
    <name type="scientific">Candidatus Lloydbacteria bacterium RIFCSPHIGHO2_02_FULL_50_13</name>
    <dbReference type="NCBI Taxonomy" id="1798661"/>
    <lineage>
        <taxon>Bacteria</taxon>
        <taxon>Candidatus Lloydiibacteriota</taxon>
    </lineage>
</organism>
<evidence type="ECO:0000313" key="3">
    <source>
        <dbReference type="Proteomes" id="UP000177996"/>
    </source>
</evidence>
<protein>
    <recommendedName>
        <fullName evidence="4">VWFA domain-containing protein</fullName>
    </recommendedName>
</protein>
<proteinExistence type="predicted"/>
<dbReference type="EMBL" id="MHLL01000007">
    <property type="protein sequence ID" value="OGZ10547.1"/>
    <property type="molecule type" value="Genomic_DNA"/>
</dbReference>
<reference evidence="2 3" key="1">
    <citation type="journal article" date="2016" name="Nat. Commun.">
        <title>Thousands of microbial genomes shed light on interconnected biogeochemical processes in an aquifer system.</title>
        <authorList>
            <person name="Anantharaman K."/>
            <person name="Brown C.T."/>
            <person name="Hug L.A."/>
            <person name="Sharon I."/>
            <person name="Castelle C.J."/>
            <person name="Probst A.J."/>
            <person name="Thomas B.C."/>
            <person name="Singh A."/>
            <person name="Wilkins M.J."/>
            <person name="Karaoz U."/>
            <person name="Brodie E.L."/>
            <person name="Williams K.H."/>
            <person name="Hubbard S.S."/>
            <person name="Banfield J.F."/>
        </authorList>
    </citation>
    <scope>NUCLEOTIDE SEQUENCE [LARGE SCALE GENOMIC DNA]</scope>
</reference>
<dbReference type="Proteomes" id="UP000177996">
    <property type="component" value="Unassembled WGS sequence"/>
</dbReference>
<evidence type="ECO:0008006" key="4">
    <source>
        <dbReference type="Google" id="ProtNLM"/>
    </source>
</evidence>
<sequence>MSESGDYTPAPYWSDHKSFKTAKAHYDSSAARSYDDAVSDGKTLKDLIPASVTTESTNPLVVVTDETGSMGEWPAVIFSKLPYFEHEAKVYLGDDMEISFAAIGDAHTGSEKYWLQVRPFAKQKAIATEIKKLVIEGQGGGQVSETYEMAALYYARKAKMPKAIKPIIIFIGDEKPYNMISKEHAKMIGIASEERIATADVFEELKRKFSVYLIRKPYGSDTSNVMDSTNLGIRKVWADLIGEDHIADLPSAERVMDVIFGILANETRKVPYFEEELNDRQLKDKGGAAKVETVMKSLKTIHAALPAPGTKKDAAGDGKSRLHTTKKSSGATKRLVD</sequence>
<dbReference type="STRING" id="1798661.A3D65_01800"/>